<evidence type="ECO:0000313" key="4">
    <source>
        <dbReference type="Proteomes" id="UP000095552"/>
    </source>
</evidence>
<dbReference type="STRING" id="1563681.BFP71_02580"/>
<evidence type="ECO:0000256" key="1">
    <source>
        <dbReference type="SAM" id="MobiDB-lite"/>
    </source>
</evidence>
<evidence type="ECO:0000313" key="3">
    <source>
        <dbReference type="EMBL" id="OEK06577.1"/>
    </source>
</evidence>
<dbReference type="Proteomes" id="UP000095552">
    <property type="component" value="Unassembled WGS sequence"/>
</dbReference>
<sequence length="288" mass="30854">MKRIIVLLAISFFAHQVSAQNTTYFTGSSAIDGLSADWSEEILSVDEKTKFTTAIRNDSENLYILFQTADRLAINKLLQAGMEITFKAKTKPKLNAKLEFPLETVRAQGGNRGQGQRAAQGQRNSGEAVDREKLFKERIERQLQSKNQAKLKGFSASNGHLLLTDLDGVEMALGMDETTEAPTFGYEIKIALKTLYGMAPNWDKVYSTELAINITVNGIERPQGAGGGGTSLRGGGGGRGGAGGGRGGGGRGGAGGRRPNANQAQSNSGVDMFSDQTVKLKYTLSKEN</sequence>
<feature type="compositionally biased region" description="Gly residues" evidence="1">
    <location>
        <begin position="224"/>
        <end position="256"/>
    </location>
</feature>
<proteinExistence type="predicted"/>
<feature type="signal peptide" evidence="2">
    <location>
        <begin position="1"/>
        <end position="19"/>
    </location>
</feature>
<accession>A0A1E5T5J3</accession>
<feature type="region of interest" description="Disordered" evidence="1">
    <location>
        <begin position="219"/>
        <end position="273"/>
    </location>
</feature>
<feature type="compositionally biased region" description="Low complexity" evidence="1">
    <location>
        <begin position="107"/>
        <end position="124"/>
    </location>
</feature>
<organism evidence="3 4">
    <name type="scientific">Roseivirga misakiensis</name>
    <dbReference type="NCBI Taxonomy" id="1563681"/>
    <lineage>
        <taxon>Bacteria</taxon>
        <taxon>Pseudomonadati</taxon>
        <taxon>Bacteroidota</taxon>
        <taxon>Cytophagia</taxon>
        <taxon>Cytophagales</taxon>
        <taxon>Roseivirgaceae</taxon>
        <taxon>Roseivirga</taxon>
    </lineage>
</organism>
<feature type="compositionally biased region" description="Polar residues" evidence="1">
    <location>
        <begin position="260"/>
        <end position="273"/>
    </location>
</feature>
<name>A0A1E5T5J3_9BACT</name>
<keyword evidence="4" id="KW-1185">Reference proteome</keyword>
<feature type="region of interest" description="Disordered" evidence="1">
    <location>
        <begin position="107"/>
        <end position="130"/>
    </location>
</feature>
<dbReference type="RefSeq" id="WP_069833889.1">
    <property type="nucleotide sequence ID" value="NZ_MDGQ01000003.1"/>
</dbReference>
<dbReference type="AlphaFoldDB" id="A0A1E5T5J3"/>
<dbReference type="OrthoDB" id="1523672at2"/>
<protein>
    <submittedName>
        <fullName evidence="3">Uncharacterized protein</fullName>
    </submittedName>
</protein>
<keyword evidence="2" id="KW-0732">Signal</keyword>
<reference evidence="3 4" key="1">
    <citation type="submission" date="2016-08" db="EMBL/GenBank/DDBJ databases">
        <title>Draft genome of Fabibacter sp. strain SK-8.</title>
        <authorList>
            <person name="Wong S.-K."/>
            <person name="Hamasaki K."/>
            <person name="Yoshizawa S."/>
        </authorList>
    </citation>
    <scope>NUCLEOTIDE SEQUENCE [LARGE SCALE GENOMIC DNA]</scope>
    <source>
        <strain evidence="3 4">SK-8</strain>
    </source>
</reference>
<evidence type="ECO:0000256" key="2">
    <source>
        <dbReference type="SAM" id="SignalP"/>
    </source>
</evidence>
<gene>
    <name evidence="3" type="ORF">BFP71_02580</name>
</gene>
<dbReference type="EMBL" id="MDGQ01000003">
    <property type="protein sequence ID" value="OEK06577.1"/>
    <property type="molecule type" value="Genomic_DNA"/>
</dbReference>
<feature type="chain" id="PRO_5009186089" evidence="2">
    <location>
        <begin position="20"/>
        <end position="288"/>
    </location>
</feature>
<comment type="caution">
    <text evidence="3">The sequence shown here is derived from an EMBL/GenBank/DDBJ whole genome shotgun (WGS) entry which is preliminary data.</text>
</comment>